<keyword evidence="3" id="KW-1185">Reference proteome</keyword>
<dbReference type="Gene3D" id="3.10.310.70">
    <property type="match status" value="1"/>
</dbReference>
<sequence length="536" mass="59657">MGTLWFGGPIYTMEREDVVVDAVFTEEHQIVAIGTYEYLYHTYFNQIDEAINLNGKTMLPGFVDSHLHIIWHGEKLLRLDLSQMQSAEEVLEALFNRATNLSEGEWLVGEGWNENHWDEPLIIHKTALDEIVPHNPVMLSRVCRHAILANSKAIELAGIDTVNKTANPKGGVIERDDDEETTGYFLDTAQELIKQAMPTVSQAYLEQVISIAIDDLLSKGLVGGHSEDLNYFGGFDKTFGAFKHVLDGKEKIFKAHLLVHHEVMEDMIHAGLGYLKGPRYAELGAVKIFSDGALGGRTAWLSTDYADDIGNRGFAIHSIPELEELVARARVYQLPVAVHAIGDQAVLEIASILSKYPLATNARDRIIHGQILNKQAFELLKELPAVVDIQPTFVASDFPWVIDRLGQKRLDLAYAWKSMLQHGIHCAGGSDAPIEKVDPLLGIQAAVIRKSSFDGKTYLPKEALTIFEAVQLYTTGSAYVINQENSRGLITEGYHADFTILEKDIFQVNPNEIHEIDVAMTVIDGKIVYDKNLSSI</sequence>
<dbReference type="SUPFAM" id="SSF51338">
    <property type="entry name" value="Composite domain of metallo-dependent hydrolases"/>
    <property type="match status" value="1"/>
</dbReference>
<proteinExistence type="predicted"/>
<dbReference type="PANTHER" id="PTHR22642:SF2">
    <property type="entry name" value="PROTEIN LONG AFTER FAR-RED 3"/>
    <property type="match status" value="1"/>
</dbReference>
<evidence type="ECO:0000259" key="1">
    <source>
        <dbReference type="Pfam" id="PF07969"/>
    </source>
</evidence>
<protein>
    <submittedName>
        <fullName evidence="2">Amidohydrolase</fullName>
    </submittedName>
</protein>
<gene>
    <name evidence="2" type="ORF">KCX74_07260</name>
</gene>
<dbReference type="PANTHER" id="PTHR22642">
    <property type="entry name" value="IMIDAZOLONEPROPIONASE"/>
    <property type="match status" value="1"/>
</dbReference>
<dbReference type="Proteomes" id="UP000675284">
    <property type="component" value="Unassembled WGS sequence"/>
</dbReference>
<comment type="caution">
    <text evidence="2">The sequence shown here is derived from an EMBL/GenBank/DDBJ whole genome shotgun (WGS) entry which is preliminary data.</text>
</comment>
<dbReference type="EMBL" id="JAGSOT010000016">
    <property type="protein sequence ID" value="MBR7795841.1"/>
    <property type="molecule type" value="Genomic_DNA"/>
</dbReference>
<dbReference type="Gene3D" id="3.20.20.140">
    <property type="entry name" value="Metal-dependent hydrolases"/>
    <property type="match status" value="1"/>
</dbReference>
<evidence type="ECO:0000313" key="3">
    <source>
        <dbReference type="Proteomes" id="UP000675284"/>
    </source>
</evidence>
<dbReference type="InterPro" id="IPR033932">
    <property type="entry name" value="YtcJ-like"/>
</dbReference>
<evidence type="ECO:0000313" key="2">
    <source>
        <dbReference type="EMBL" id="MBR7795841.1"/>
    </source>
</evidence>
<dbReference type="InterPro" id="IPR011059">
    <property type="entry name" value="Metal-dep_hydrolase_composite"/>
</dbReference>
<dbReference type="RefSeq" id="WP_026681448.1">
    <property type="nucleotide sequence ID" value="NZ_BAAACY010000053.1"/>
</dbReference>
<dbReference type="InterPro" id="IPR013108">
    <property type="entry name" value="Amidohydro_3"/>
</dbReference>
<feature type="domain" description="Amidohydrolase 3" evidence="1">
    <location>
        <begin position="49"/>
        <end position="529"/>
    </location>
</feature>
<dbReference type="Gene3D" id="2.30.40.10">
    <property type="entry name" value="Urease, subunit C, domain 1"/>
    <property type="match status" value="1"/>
</dbReference>
<organism evidence="2 3">
    <name type="scientific">Virgibacillus salarius</name>
    <dbReference type="NCBI Taxonomy" id="447199"/>
    <lineage>
        <taxon>Bacteria</taxon>
        <taxon>Bacillati</taxon>
        <taxon>Bacillota</taxon>
        <taxon>Bacilli</taxon>
        <taxon>Bacillales</taxon>
        <taxon>Bacillaceae</taxon>
        <taxon>Virgibacillus</taxon>
    </lineage>
</organism>
<accession>A0A941IAY1</accession>
<reference evidence="2" key="1">
    <citation type="submission" date="2021-04" db="EMBL/GenBank/DDBJ databases">
        <title>Isolation and polyphasic classification of algal microorganism.</title>
        <authorList>
            <person name="Wang S."/>
        </authorList>
    </citation>
    <scope>NUCLEOTIDE SEQUENCE</scope>
    <source>
        <strain evidence="2">720a</strain>
    </source>
</reference>
<dbReference type="Pfam" id="PF07969">
    <property type="entry name" value="Amidohydro_3"/>
    <property type="match status" value="1"/>
</dbReference>
<dbReference type="SUPFAM" id="SSF51556">
    <property type="entry name" value="Metallo-dependent hydrolases"/>
    <property type="match status" value="1"/>
</dbReference>
<name>A0A941IAY1_9BACI</name>
<dbReference type="InterPro" id="IPR032466">
    <property type="entry name" value="Metal_Hydrolase"/>
</dbReference>
<dbReference type="AlphaFoldDB" id="A0A941IAY1"/>
<dbReference type="GO" id="GO:0016810">
    <property type="term" value="F:hydrolase activity, acting on carbon-nitrogen (but not peptide) bonds"/>
    <property type="evidence" value="ECO:0007669"/>
    <property type="project" value="InterPro"/>
</dbReference>
<dbReference type="CDD" id="cd01300">
    <property type="entry name" value="YtcJ_like"/>
    <property type="match status" value="1"/>
</dbReference>